<dbReference type="Proteomes" id="UP000027936">
    <property type="component" value="Unassembled WGS sequence"/>
</dbReference>
<feature type="compositionally biased region" description="Low complexity" evidence="1">
    <location>
        <begin position="100"/>
        <end position="109"/>
    </location>
</feature>
<evidence type="ECO:0000313" key="2">
    <source>
        <dbReference type="EMBL" id="KEF40441.1"/>
    </source>
</evidence>
<feature type="region of interest" description="Disordered" evidence="1">
    <location>
        <begin position="100"/>
        <end position="123"/>
    </location>
</feature>
<dbReference type="OrthoDB" id="2375727at2"/>
<dbReference type="EMBL" id="JJRY01000001">
    <property type="protein sequence ID" value="KEF40441.1"/>
    <property type="molecule type" value="Genomic_DNA"/>
</dbReference>
<comment type="caution">
    <text evidence="2">The sequence shown here is derived from an EMBL/GenBank/DDBJ whole genome shotgun (WGS) entry which is preliminary data.</text>
</comment>
<dbReference type="PATRIC" id="fig|1348973.3.peg.455"/>
<accession>A0A072NSI3</accession>
<reference evidence="2 3" key="1">
    <citation type="submission" date="2014-04" db="EMBL/GenBank/DDBJ databases">
        <title>Draft genome sequence of Bacillus azotoformans MEV2011, a (co-) denitrifying strain unable to grow in the presence of oxygen.</title>
        <authorList>
            <person name="Nielsen M."/>
            <person name="Schreiber L."/>
            <person name="Finster K."/>
            <person name="Schramm A."/>
        </authorList>
    </citation>
    <scope>NUCLEOTIDE SEQUENCE [LARGE SCALE GENOMIC DNA]</scope>
    <source>
        <strain evidence="2 3">MEV2011</strain>
    </source>
</reference>
<organism evidence="2 3">
    <name type="scientific">Schinkia azotoformans MEV2011</name>
    <dbReference type="NCBI Taxonomy" id="1348973"/>
    <lineage>
        <taxon>Bacteria</taxon>
        <taxon>Bacillati</taxon>
        <taxon>Bacillota</taxon>
        <taxon>Bacilli</taxon>
        <taxon>Bacillales</taxon>
        <taxon>Bacillaceae</taxon>
        <taxon>Calidifontibacillus/Schinkia group</taxon>
        <taxon>Schinkia</taxon>
    </lineage>
</organism>
<evidence type="ECO:0000313" key="3">
    <source>
        <dbReference type="Proteomes" id="UP000027936"/>
    </source>
</evidence>
<name>A0A072NSI3_SCHAZ</name>
<proteinExistence type="predicted"/>
<protein>
    <submittedName>
        <fullName evidence="2">Uncharacterized protein</fullName>
    </submittedName>
</protein>
<sequence length="123" mass="13662">MPDNVKQAIEKIKAEMEKEKNPYVQVVGQFLLQHVESNPGDAEKIMADDKTIMNSLQAMRKEAEKKKFDNFAMLTPQEGFQFILAYYGIEGDVATVPAPTAVPSTPAKPTNDEFNVSLDDLLG</sequence>
<dbReference type="RefSeq" id="WP_035192874.1">
    <property type="nucleotide sequence ID" value="NZ_JJRY01000001.1"/>
</dbReference>
<evidence type="ECO:0000256" key="1">
    <source>
        <dbReference type="SAM" id="MobiDB-lite"/>
    </source>
</evidence>
<dbReference type="AlphaFoldDB" id="A0A072NSI3"/>
<gene>
    <name evidence="2" type="ORF">M670_00467</name>
</gene>